<proteinExistence type="predicted"/>
<dbReference type="RefSeq" id="WP_058581641.1">
    <property type="nucleotide sequence ID" value="NZ_LOPU01000018.1"/>
</dbReference>
<dbReference type="Pfam" id="PF13404">
    <property type="entry name" value="HTH_AsnC-type"/>
    <property type="match status" value="1"/>
</dbReference>
<dbReference type="GO" id="GO:0043565">
    <property type="term" value="F:sequence-specific DNA binding"/>
    <property type="evidence" value="ECO:0007669"/>
    <property type="project" value="InterPro"/>
</dbReference>
<dbReference type="SMART" id="SM00344">
    <property type="entry name" value="HTH_ASNC"/>
    <property type="match status" value="1"/>
</dbReference>
<reference evidence="5 6" key="1">
    <citation type="submission" date="2015-12" db="EMBL/GenBank/DDBJ databases">
        <title>Haloprofundus marisrubri gen. nov., sp. nov., an extremely halophilic archaeon isolated from the Discovery deep brine-seawater interface in the Red Sea.</title>
        <authorList>
            <person name="Zhang G."/>
            <person name="Stingl U."/>
            <person name="Rashid M."/>
        </authorList>
    </citation>
    <scope>NUCLEOTIDE SEQUENCE [LARGE SCALE GENOMIC DNA]</scope>
    <source>
        <strain evidence="5 6">SB9</strain>
    </source>
</reference>
<dbReference type="SMART" id="SM00746">
    <property type="entry name" value="TRASH"/>
    <property type="match status" value="1"/>
</dbReference>
<evidence type="ECO:0000256" key="3">
    <source>
        <dbReference type="ARBA" id="ARBA00023163"/>
    </source>
</evidence>
<keyword evidence="6" id="KW-1185">Reference proteome</keyword>
<dbReference type="InterPro" id="IPR036390">
    <property type="entry name" value="WH_DNA-bd_sf"/>
</dbReference>
<evidence type="ECO:0000313" key="5">
    <source>
        <dbReference type="EMBL" id="KTG10287.1"/>
    </source>
</evidence>
<dbReference type="InterPro" id="IPR000485">
    <property type="entry name" value="AsnC-type_HTH_dom"/>
</dbReference>
<dbReference type="Pfam" id="PF24273">
    <property type="entry name" value="TRASH_HVO_1752_C"/>
    <property type="match status" value="1"/>
</dbReference>
<sequence length="196" mass="21797">MRTLDDTDRQILRLLLEDARRPYSDIADNVGLSAPAVSDRVERLREIGVIRRFTLDVNRSLLREGSPMLVELDVRPAAAESVAKALTALDRVDHVFRTADARVVFRAPIRDGDVTALLDGVVDLEDIRDIDANLVVDDEWTPGLGEAELALSCVECGNTVTSEGESARFDDELYHFCCDSCLSNFEARYERLQSGV</sequence>
<evidence type="ECO:0000313" key="6">
    <source>
        <dbReference type="Proteomes" id="UP000054387"/>
    </source>
</evidence>
<keyword evidence="1" id="KW-0805">Transcription regulation</keyword>
<dbReference type="InterPro" id="IPR050684">
    <property type="entry name" value="HTH-Siroheme_Decarb"/>
</dbReference>
<feature type="domain" description="HTH asnC-type" evidence="4">
    <location>
        <begin position="4"/>
        <end position="67"/>
    </location>
</feature>
<dbReference type="InterPro" id="IPR019888">
    <property type="entry name" value="Tscrpt_reg_AsnC-like"/>
</dbReference>
<dbReference type="Gene3D" id="1.10.10.10">
    <property type="entry name" value="Winged helix-like DNA-binding domain superfamily/Winged helix DNA-binding domain"/>
    <property type="match status" value="1"/>
</dbReference>
<evidence type="ECO:0000256" key="2">
    <source>
        <dbReference type="ARBA" id="ARBA00023125"/>
    </source>
</evidence>
<dbReference type="InterPro" id="IPR011991">
    <property type="entry name" value="ArsR-like_HTH"/>
</dbReference>
<protein>
    <submittedName>
        <fullName evidence="5">ArsR family transcriptional regulator</fullName>
    </submittedName>
</protein>
<dbReference type="PANTHER" id="PTHR43413">
    <property type="entry name" value="TRANSCRIPTIONAL REGULATOR, ASNC FAMILY"/>
    <property type="match status" value="1"/>
</dbReference>
<dbReference type="Proteomes" id="UP000054387">
    <property type="component" value="Unassembled WGS sequence"/>
</dbReference>
<dbReference type="PROSITE" id="PS50956">
    <property type="entry name" value="HTH_ASNC_2"/>
    <property type="match status" value="1"/>
</dbReference>
<organism evidence="5 6">
    <name type="scientific">Haloprofundus marisrubri</name>
    <dbReference type="NCBI Taxonomy" id="1514971"/>
    <lineage>
        <taxon>Archaea</taxon>
        <taxon>Methanobacteriati</taxon>
        <taxon>Methanobacteriota</taxon>
        <taxon>Stenosarchaea group</taxon>
        <taxon>Halobacteria</taxon>
        <taxon>Halobacteriales</taxon>
        <taxon>Haloferacaceae</taxon>
        <taxon>Haloprofundus</taxon>
    </lineage>
</organism>
<dbReference type="InterPro" id="IPR019885">
    <property type="entry name" value="Tscrpt_reg_HTH_AsnC-type_CS"/>
</dbReference>
<dbReference type="CDD" id="cd00090">
    <property type="entry name" value="HTH_ARSR"/>
    <property type="match status" value="1"/>
</dbReference>
<gene>
    <name evidence="5" type="ORF">AUR64_11960</name>
</gene>
<dbReference type="InterPro" id="IPR011017">
    <property type="entry name" value="TRASH_dom"/>
</dbReference>
<dbReference type="PANTHER" id="PTHR43413:SF4">
    <property type="entry name" value="HTH-TYPE TRANSCRIPTIONAL REGULATOR LYSM"/>
    <property type="match status" value="1"/>
</dbReference>
<dbReference type="PRINTS" id="PR00033">
    <property type="entry name" value="HTHASNC"/>
</dbReference>
<dbReference type="InterPro" id="IPR036388">
    <property type="entry name" value="WH-like_DNA-bd_sf"/>
</dbReference>
<dbReference type="SUPFAM" id="SSF46785">
    <property type="entry name" value="Winged helix' DNA-binding domain"/>
    <property type="match status" value="1"/>
</dbReference>
<name>A0A0W1RAY9_9EURY</name>
<dbReference type="InterPro" id="IPR056526">
    <property type="entry name" value="TRASH_HVO_1752"/>
</dbReference>
<comment type="caution">
    <text evidence="5">The sequence shown here is derived from an EMBL/GenBank/DDBJ whole genome shotgun (WGS) entry which is preliminary data.</text>
</comment>
<dbReference type="PROSITE" id="PS00519">
    <property type="entry name" value="HTH_ASNC_1"/>
    <property type="match status" value="1"/>
</dbReference>
<dbReference type="STRING" id="1514971.AUR64_11960"/>
<evidence type="ECO:0000259" key="4">
    <source>
        <dbReference type="PROSITE" id="PS50956"/>
    </source>
</evidence>
<dbReference type="AlphaFoldDB" id="A0A0W1RAY9"/>
<dbReference type="EMBL" id="LOPU01000018">
    <property type="protein sequence ID" value="KTG10287.1"/>
    <property type="molecule type" value="Genomic_DNA"/>
</dbReference>
<evidence type="ECO:0000256" key="1">
    <source>
        <dbReference type="ARBA" id="ARBA00023015"/>
    </source>
</evidence>
<accession>A0A0W1RAY9</accession>
<dbReference type="OrthoDB" id="33200at2157"/>
<keyword evidence="3" id="KW-0804">Transcription</keyword>
<keyword evidence="2" id="KW-0238">DNA-binding</keyword>